<feature type="domain" description="RNA polymerase sigma factor 70 region 4 type 2" evidence="7">
    <location>
        <begin position="159"/>
        <end position="207"/>
    </location>
</feature>
<dbReference type="InterPro" id="IPR013324">
    <property type="entry name" value="RNA_pol_sigma_r3/r4-like"/>
</dbReference>
<dbReference type="Gene3D" id="1.10.1740.10">
    <property type="match status" value="1"/>
</dbReference>
<reference evidence="8" key="1">
    <citation type="submission" date="2020-07" db="EMBL/GenBank/DDBJ databases">
        <title>Huge and variable diversity of episymbiotic CPR bacteria and DPANN archaea in groundwater ecosystems.</title>
        <authorList>
            <person name="He C.Y."/>
            <person name="Keren R."/>
            <person name="Whittaker M."/>
            <person name="Farag I.F."/>
            <person name="Doudna J."/>
            <person name="Cate J.H.D."/>
            <person name="Banfield J.F."/>
        </authorList>
    </citation>
    <scope>NUCLEOTIDE SEQUENCE</scope>
    <source>
        <strain evidence="8">NC_groundwater_1664_Pr3_B-0.1um_52_9</strain>
    </source>
</reference>
<evidence type="ECO:0000313" key="9">
    <source>
        <dbReference type="Proteomes" id="UP000807825"/>
    </source>
</evidence>
<keyword evidence="3" id="KW-0731">Sigma factor</keyword>
<evidence type="ECO:0000313" key="8">
    <source>
        <dbReference type="EMBL" id="MBI5250666.1"/>
    </source>
</evidence>
<dbReference type="Proteomes" id="UP000807825">
    <property type="component" value="Unassembled WGS sequence"/>
</dbReference>
<dbReference type="CDD" id="cd06171">
    <property type="entry name" value="Sigma70_r4"/>
    <property type="match status" value="1"/>
</dbReference>
<dbReference type="GO" id="GO:0006352">
    <property type="term" value="P:DNA-templated transcription initiation"/>
    <property type="evidence" value="ECO:0007669"/>
    <property type="project" value="InterPro"/>
</dbReference>
<dbReference type="Gene3D" id="1.10.10.10">
    <property type="entry name" value="Winged helix-like DNA-binding domain superfamily/Winged helix DNA-binding domain"/>
    <property type="match status" value="1"/>
</dbReference>
<dbReference type="InterPro" id="IPR014284">
    <property type="entry name" value="RNA_pol_sigma-70_dom"/>
</dbReference>
<dbReference type="EMBL" id="JACRDE010000373">
    <property type="protein sequence ID" value="MBI5250666.1"/>
    <property type="molecule type" value="Genomic_DNA"/>
</dbReference>
<comment type="similarity">
    <text evidence="1">Belongs to the sigma-70 factor family. ECF subfamily.</text>
</comment>
<organism evidence="8 9">
    <name type="scientific">Desulfomonile tiedjei</name>
    <dbReference type="NCBI Taxonomy" id="2358"/>
    <lineage>
        <taxon>Bacteria</taxon>
        <taxon>Pseudomonadati</taxon>
        <taxon>Thermodesulfobacteriota</taxon>
        <taxon>Desulfomonilia</taxon>
        <taxon>Desulfomonilales</taxon>
        <taxon>Desulfomonilaceae</taxon>
        <taxon>Desulfomonile</taxon>
    </lineage>
</organism>
<dbReference type="SUPFAM" id="SSF88659">
    <property type="entry name" value="Sigma3 and sigma4 domains of RNA polymerase sigma factors"/>
    <property type="match status" value="1"/>
</dbReference>
<dbReference type="AlphaFoldDB" id="A0A9D6Z718"/>
<feature type="region of interest" description="Disordered" evidence="5">
    <location>
        <begin position="123"/>
        <end position="144"/>
    </location>
</feature>
<dbReference type="InterPro" id="IPR007627">
    <property type="entry name" value="RNA_pol_sigma70_r2"/>
</dbReference>
<evidence type="ECO:0000259" key="6">
    <source>
        <dbReference type="Pfam" id="PF04542"/>
    </source>
</evidence>
<dbReference type="InterPro" id="IPR013325">
    <property type="entry name" value="RNA_pol_sigma_r2"/>
</dbReference>
<evidence type="ECO:0000256" key="5">
    <source>
        <dbReference type="SAM" id="MobiDB-lite"/>
    </source>
</evidence>
<sequence>MLAFPETILNCLCLNIVSLVLFSLFTQENDDDREVVRQAVKGSREAFDILVEKYYKKIYNLAYRFVGDAEEANDLAQEIFTAAYQNLKKFRGDAKFSTWLFQIATNRGKNRFKYLKRRGYFAGRGQQDPDDDRESSQKAIPDYSTNPETLLASKQIQKIVQDAIDDLDPDHKEIVVLRDIEGFSYDEIAQMLNLPEGTTKSRLHRARMVVKEKLKKALS</sequence>
<dbReference type="GO" id="GO:0016987">
    <property type="term" value="F:sigma factor activity"/>
    <property type="evidence" value="ECO:0007669"/>
    <property type="project" value="UniProtKB-KW"/>
</dbReference>
<dbReference type="NCBIfam" id="TIGR02937">
    <property type="entry name" value="sigma70-ECF"/>
    <property type="match status" value="1"/>
</dbReference>
<protein>
    <submittedName>
        <fullName evidence="8">Sigma-70 family RNA polymerase sigma factor</fullName>
    </submittedName>
</protein>
<comment type="caution">
    <text evidence="8">The sequence shown here is derived from an EMBL/GenBank/DDBJ whole genome shotgun (WGS) entry which is preliminary data.</text>
</comment>
<evidence type="ECO:0000256" key="2">
    <source>
        <dbReference type="ARBA" id="ARBA00023015"/>
    </source>
</evidence>
<dbReference type="PANTHER" id="PTHR43133:SF51">
    <property type="entry name" value="RNA POLYMERASE SIGMA FACTOR"/>
    <property type="match status" value="1"/>
</dbReference>
<dbReference type="InterPro" id="IPR036388">
    <property type="entry name" value="WH-like_DNA-bd_sf"/>
</dbReference>
<gene>
    <name evidence="8" type="ORF">HY912_14340</name>
</gene>
<proteinExistence type="inferred from homology"/>
<keyword evidence="2" id="KW-0805">Transcription regulation</keyword>
<dbReference type="InterPro" id="IPR039425">
    <property type="entry name" value="RNA_pol_sigma-70-like"/>
</dbReference>
<dbReference type="Pfam" id="PF04542">
    <property type="entry name" value="Sigma70_r2"/>
    <property type="match status" value="1"/>
</dbReference>
<name>A0A9D6Z718_9BACT</name>
<keyword evidence="4" id="KW-0804">Transcription</keyword>
<evidence type="ECO:0000259" key="7">
    <source>
        <dbReference type="Pfam" id="PF08281"/>
    </source>
</evidence>
<dbReference type="InterPro" id="IPR013249">
    <property type="entry name" value="RNA_pol_sigma70_r4_t2"/>
</dbReference>
<evidence type="ECO:0000256" key="4">
    <source>
        <dbReference type="ARBA" id="ARBA00023163"/>
    </source>
</evidence>
<dbReference type="GO" id="GO:0003677">
    <property type="term" value="F:DNA binding"/>
    <property type="evidence" value="ECO:0007669"/>
    <property type="project" value="InterPro"/>
</dbReference>
<evidence type="ECO:0000256" key="1">
    <source>
        <dbReference type="ARBA" id="ARBA00010641"/>
    </source>
</evidence>
<feature type="domain" description="RNA polymerase sigma-70 region 2" evidence="6">
    <location>
        <begin position="50"/>
        <end position="117"/>
    </location>
</feature>
<dbReference type="PANTHER" id="PTHR43133">
    <property type="entry name" value="RNA POLYMERASE ECF-TYPE SIGMA FACTO"/>
    <property type="match status" value="1"/>
</dbReference>
<accession>A0A9D6Z718</accession>
<dbReference type="SUPFAM" id="SSF88946">
    <property type="entry name" value="Sigma2 domain of RNA polymerase sigma factors"/>
    <property type="match status" value="1"/>
</dbReference>
<evidence type="ECO:0000256" key="3">
    <source>
        <dbReference type="ARBA" id="ARBA00023082"/>
    </source>
</evidence>
<dbReference type="Pfam" id="PF08281">
    <property type="entry name" value="Sigma70_r4_2"/>
    <property type="match status" value="1"/>
</dbReference>